<dbReference type="Proteomes" id="UP001370758">
    <property type="component" value="Unassembled WGS sequence"/>
</dbReference>
<gene>
    <name evidence="1" type="ORF">TWF481_000262</name>
</gene>
<name>A0AAV9WMG3_9PEZI</name>
<dbReference type="EMBL" id="JAVHJL010000001">
    <property type="protein sequence ID" value="KAK6511343.1"/>
    <property type="molecule type" value="Genomic_DNA"/>
</dbReference>
<protein>
    <submittedName>
        <fullName evidence="1">Uncharacterized protein</fullName>
    </submittedName>
</protein>
<evidence type="ECO:0000313" key="1">
    <source>
        <dbReference type="EMBL" id="KAK6511343.1"/>
    </source>
</evidence>
<keyword evidence="2" id="KW-1185">Reference proteome</keyword>
<proteinExistence type="predicted"/>
<organism evidence="1 2">
    <name type="scientific">Arthrobotrys musiformis</name>
    <dbReference type="NCBI Taxonomy" id="47236"/>
    <lineage>
        <taxon>Eukaryota</taxon>
        <taxon>Fungi</taxon>
        <taxon>Dikarya</taxon>
        <taxon>Ascomycota</taxon>
        <taxon>Pezizomycotina</taxon>
        <taxon>Orbiliomycetes</taxon>
        <taxon>Orbiliales</taxon>
        <taxon>Orbiliaceae</taxon>
        <taxon>Arthrobotrys</taxon>
    </lineage>
</organism>
<sequence length="77" mass="9511">MTCFNIGRWCPSDHREVERVFHSFTASRDERLWDALLRHNRFHDKRQVRRRAEFDRIHRELHPGTALIERIRAMQRS</sequence>
<comment type="caution">
    <text evidence="1">The sequence shown here is derived from an EMBL/GenBank/DDBJ whole genome shotgun (WGS) entry which is preliminary data.</text>
</comment>
<evidence type="ECO:0000313" key="2">
    <source>
        <dbReference type="Proteomes" id="UP001370758"/>
    </source>
</evidence>
<reference evidence="1 2" key="1">
    <citation type="submission" date="2023-08" db="EMBL/GenBank/DDBJ databases">
        <authorList>
            <person name="Palmer J.M."/>
        </authorList>
    </citation>
    <scope>NUCLEOTIDE SEQUENCE [LARGE SCALE GENOMIC DNA]</scope>
    <source>
        <strain evidence="1 2">TWF481</strain>
    </source>
</reference>
<accession>A0AAV9WMG3</accession>
<dbReference type="AlphaFoldDB" id="A0AAV9WMG3"/>